<reference evidence="1 2" key="1">
    <citation type="submission" date="2020-08" db="EMBL/GenBank/DDBJ databases">
        <title>Genome sequencing of Purple Non-Sulfur Bacteria from various extreme environments.</title>
        <authorList>
            <person name="Mayer M."/>
        </authorList>
    </citation>
    <scope>NUCLEOTIDE SEQUENCE [LARGE SCALE GENOMIC DNA]</scope>
    <source>
        <strain evidence="1 2">JA135</strain>
    </source>
</reference>
<organism evidence="1 2">
    <name type="scientific">Roseospira goensis</name>
    <dbReference type="NCBI Taxonomy" id="391922"/>
    <lineage>
        <taxon>Bacteria</taxon>
        <taxon>Pseudomonadati</taxon>
        <taxon>Pseudomonadota</taxon>
        <taxon>Alphaproteobacteria</taxon>
        <taxon>Rhodospirillales</taxon>
        <taxon>Rhodospirillaceae</taxon>
        <taxon>Roseospira</taxon>
    </lineage>
</organism>
<name>A0A7W6WMD7_9PROT</name>
<evidence type="ECO:0008006" key="3">
    <source>
        <dbReference type="Google" id="ProtNLM"/>
    </source>
</evidence>
<evidence type="ECO:0000313" key="2">
    <source>
        <dbReference type="Proteomes" id="UP000555728"/>
    </source>
</evidence>
<proteinExistence type="predicted"/>
<dbReference type="Pfam" id="PF05954">
    <property type="entry name" value="Phage_GPD"/>
    <property type="match status" value="1"/>
</dbReference>
<evidence type="ECO:0000313" key="1">
    <source>
        <dbReference type="EMBL" id="MBB4287834.1"/>
    </source>
</evidence>
<dbReference type="SUPFAM" id="SSF69279">
    <property type="entry name" value="Phage tail proteins"/>
    <property type="match status" value="1"/>
</dbReference>
<dbReference type="AlphaFoldDB" id="A0A7W6WMD7"/>
<sequence>MKTPFIRIWHGDVDLAERWGPLLTALTVTDERGLEADTVAVTLDDRDGRIVYPRTHETIRIEGGYLEIGAVVQGDYIIDQVDLTGWPQTIVLHGASVDALSAAKERRTEAHQPPAVPTLGALADLIAARNGWIARVAPALAAVPVEYEAQTAESDPSFLGRVAARHGGLVAIKQGHLVVAPQSAGVSVSGRTLDPLVIRTGVNLLDYRVSWKDREKHGTIQARTYDRGRVEAVEVEAGDGSTGVAYRFREPFPSAAEAQAAVNAKAAALKRAEGSATFTLEGDPAMAAERPVEVIDVRAGVDGRWTPMRVEHRWSADGYTTVVECETPGSGDTRGTGS</sequence>
<dbReference type="RefSeq" id="WP_184437975.1">
    <property type="nucleotide sequence ID" value="NZ_JACIGI010000056.1"/>
</dbReference>
<dbReference type="EMBL" id="JACIGI010000056">
    <property type="protein sequence ID" value="MBB4287834.1"/>
    <property type="molecule type" value="Genomic_DNA"/>
</dbReference>
<dbReference type="Proteomes" id="UP000555728">
    <property type="component" value="Unassembled WGS sequence"/>
</dbReference>
<keyword evidence="2" id="KW-1185">Reference proteome</keyword>
<accession>A0A7W6WMD7</accession>
<gene>
    <name evidence="1" type="ORF">GGD88_003592</name>
</gene>
<comment type="caution">
    <text evidence="1">The sequence shown here is derived from an EMBL/GenBank/DDBJ whole genome shotgun (WGS) entry which is preliminary data.</text>
</comment>
<protein>
    <recommendedName>
        <fullName evidence="3">Phage tail protein</fullName>
    </recommendedName>
</protein>